<gene>
    <name evidence="1" type="ORF">DPMN_045996</name>
</gene>
<name>A0A9D4I048_DREPO</name>
<dbReference type="Proteomes" id="UP000828390">
    <property type="component" value="Unassembled WGS sequence"/>
</dbReference>
<reference evidence="1" key="1">
    <citation type="journal article" date="2019" name="bioRxiv">
        <title>The Genome of the Zebra Mussel, Dreissena polymorpha: A Resource for Invasive Species Research.</title>
        <authorList>
            <person name="McCartney M.A."/>
            <person name="Auch B."/>
            <person name="Kono T."/>
            <person name="Mallez S."/>
            <person name="Zhang Y."/>
            <person name="Obille A."/>
            <person name="Becker A."/>
            <person name="Abrahante J.E."/>
            <person name="Garbe J."/>
            <person name="Badalamenti J.P."/>
            <person name="Herman A."/>
            <person name="Mangelson H."/>
            <person name="Liachko I."/>
            <person name="Sullivan S."/>
            <person name="Sone E.D."/>
            <person name="Koren S."/>
            <person name="Silverstein K.A.T."/>
            <person name="Beckman K.B."/>
            <person name="Gohl D.M."/>
        </authorList>
    </citation>
    <scope>NUCLEOTIDE SEQUENCE</scope>
    <source>
        <strain evidence="1">Duluth1</strain>
        <tissue evidence="1">Whole animal</tissue>
    </source>
</reference>
<comment type="caution">
    <text evidence="1">The sequence shown here is derived from an EMBL/GenBank/DDBJ whole genome shotgun (WGS) entry which is preliminary data.</text>
</comment>
<proteinExistence type="predicted"/>
<dbReference type="AlphaFoldDB" id="A0A9D4I048"/>
<keyword evidence="2" id="KW-1185">Reference proteome</keyword>
<evidence type="ECO:0000313" key="2">
    <source>
        <dbReference type="Proteomes" id="UP000828390"/>
    </source>
</evidence>
<organism evidence="1 2">
    <name type="scientific">Dreissena polymorpha</name>
    <name type="common">Zebra mussel</name>
    <name type="synonym">Mytilus polymorpha</name>
    <dbReference type="NCBI Taxonomy" id="45954"/>
    <lineage>
        <taxon>Eukaryota</taxon>
        <taxon>Metazoa</taxon>
        <taxon>Spiralia</taxon>
        <taxon>Lophotrochozoa</taxon>
        <taxon>Mollusca</taxon>
        <taxon>Bivalvia</taxon>
        <taxon>Autobranchia</taxon>
        <taxon>Heteroconchia</taxon>
        <taxon>Euheterodonta</taxon>
        <taxon>Imparidentia</taxon>
        <taxon>Neoheterodontei</taxon>
        <taxon>Myida</taxon>
        <taxon>Dreissenoidea</taxon>
        <taxon>Dreissenidae</taxon>
        <taxon>Dreissena</taxon>
    </lineage>
</organism>
<evidence type="ECO:0000313" key="1">
    <source>
        <dbReference type="EMBL" id="KAH3739344.1"/>
    </source>
</evidence>
<dbReference type="EMBL" id="JAIWYP010000011">
    <property type="protein sequence ID" value="KAH3739344.1"/>
    <property type="molecule type" value="Genomic_DNA"/>
</dbReference>
<reference evidence="1" key="2">
    <citation type="submission" date="2020-11" db="EMBL/GenBank/DDBJ databases">
        <authorList>
            <person name="McCartney M.A."/>
            <person name="Auch B."/>
            <person name="Kono T."/>
            <person name="Mallez S."/>
            <person name="Becker A."/>
            <person name="Gohl D.M."/>
            <person name="Silverstein K.A.T."/>
            <person name="Koren S."/>
            <person name="Bechman K.B."/>
            <person name="Herman A."/>
            <person name="Abrahante J.E."/>
            <person name="Garbe J."/>
        </authorList>
    </citation>
    <scope>NUCLEOTIDE SEQUENCE</scope>
    <source>
        <strain evidence="1">Duluth1</strain>
        <tissue evidence="1">Whole animal</tissue>
    </source>
</reference>
<sequence length="185" mass="20545">MTEKMQTPWTLSATSEHNSAMQDFTDLTYTTSPQLKDSTEACIKADSCDLEKMQTQITTCSPYAADPTLRIMVNEIVAGSHVNVHAIEAVGKTIIRDSIGKSVFAYKFTRKYRAKSLWNNFAVKIASDNAFYPARLFQRFLVVSKYGDPSLAVVLSYELSSHPAAFFEAKNILCTADEPQIAQAV</sequence>
<accession>A0A9D4I048</accession>
<protein>
    <submittedName>
        <fullName evidence="1">Uncharacterized protein</fullName>
    </submittedName>
</protein>